<gene>
    <name evidence="1" type="ORF">J3D99_27425</name>
</gene>
<proteinExistence type="predicted"/>
<name>A0A8A4DZP7_BURPE</name>
<reference evidence="1" key="1">
    <citation type="submission" date="2021-03" db="EMBL/GenBank/DDBJ databases">
        <title>Complete genome of Burkholderia pseudomallei_VBP364.</title>
        <authorList>
            <person name="Balaji V."/>
            <person name="Yamuna B."/>
            <person name="Monisha P."/>
        </authorList>
    </citation>
    <scope>NUCLEOTIDE SEQUENCE</scope>
    <source>
        <strain evidence="1">VBP364</strain>
    </source>
</reference>
<dbReference type="AlphaFoldDB" id="A0A8A4DZP7"/>
<accession>A0A8A4DZP7</accession>
<dbReference type="EMBL" id="CP071754">
    <property type="protein sequence ID" value="QTB61556.1"/>
    <property type="molecule type" value="Genomic_DNA"/>
</dbReference>
<evidence type="ECO:0000313" key="1">
    <source>
        <dbReference type="EMBL" id="QTB61556.1"/>
    </source>
</evidence>
<protein>
    <submittedName>
        <fullName evidence="1">Uncharacterized protein</fullName>
    </submittedName>
</protein>
<sequence>MRASLAFYNTRDEVDAMVDVVRELAARRI</sequence>
<organism evidence="1">
    <name type="scientific">Burkholderia pseudomallei</name>
    <name type="common">Pseudomonas pseudomallei</name>
    <dbReference type="NCBI Taxonomy" id="28450"/>
    <lineage>
        <taxon>Bacteria</taxon>
        <taxon>Pseudomonadati</taxon>
        <taxon>Pseudomonadota</taxon>
        <taxon>Betaproteobacteria</taxon>
        <taxon>Burkholderiales</taxon>
        <taxon>Burkholderiaceae</taxon>
        <taxon>Burkholderia</taxon>
        <taxon>pseudomallei group</taxon>
    </lineage>
</organism>
<dbReference type="Gene3D" id="3.90.1150.10">
    <property type="entry name" value="Aspartate Aminotransferase, domain 1"/>
    <property type="match status" value="1"/>
</dbReference>
<dbReference type="InterPro" id="IPR015422">
    <property type="entry name" value="PyrdxlP-dep_Trfase_small"/>
</dbReference>